<keyword evidence="2" id="KW-1185">Reference proteome</keyword>
<dbReference type="EMBL" id="JAIUJS010000002">
    <property type="protein sequence ID" value="MCA0152243.1"/>
    <property type="molecule type" value="Genomic_DNA"/>
</dbReference>
<organism evidence="1 2">
    <name type="scientific">Winogradskyella vincentii</name>
    <dbReference type="NCBI Taxonomy" id="2877122"/>
    <lineage>
        <taxon>Bacteria</taxon>
        <taxon>Pseudomonadati</taxon>
        <taxon>Bacteroidota</taxon>
        <taxon>Flavobacteriia</taxon>
        <taxon>Flavobacteriales</taxon>
        <taxon>Flavobacteriaceae</taxon>
        <taxon>Winogradskyella</taxon>
    </lineage>
</organism>
<comment type="caution">
    <text evidence="1">The sequence shown here is derived from an EMBL/GenBank/DDBJ whole genome shotgun (WGS) entry which is preliminary data.</text>
</comment>
<name>A0ABS7XX70_9FLAO</name>
<dbReference type="Proteomes" id="UP001198402">
    <property type="component" value="Unassembled WGS sequence"/>
</dbReference>
<evidence type="ECO:0000313" key="2">
    <source>
        <dbReference type="Proteomes" id="UP001198402"/>
    </source>
</evidence>
<accession>A0ABS7XX70</accession>
<reference evidence="2" key="1">
    <citation type="submission" date="2023-07" db="EMBL/GenBank/DDBJ databases">
        <authorList>
            <person name="Yue Y."/>
        </authorList>
    </citation>
    <scope>NUCLEOTIDE SEQUENCE [LARGE SCALE GENOMIC DNA]</scope>
    <source>
        <strain evidence="2">2Y89</strain>
    </source>
</reference>
<sequence>MINNYLSLVFSFILFGISFGQVKIAEVNFEVPGGYTTSIPEFTNGTNDCFIRTDGSDITTEVFTNIQGSYYFTAEDIDSGNTIPLPVTLNLDNIDIAGYENLEFRVYLAEDDDGAVNQDWDNFDYVHFKFDIDNSGTLTNLLWIENDGSTFNSPPFLDTDFDGTGDGAEITDAFTQFTETIAGTGSLIDIEIEFSLDAGDEDIAIDNIEIWGTFSACSSTTTWTNTGWDNGAPDINTSVILDFDYNTTAYGNITACDLTINAGSTLRITDNSFINIKNEIITNGDIILESQGAIVQKNDASVNTTAGSVTVQKETSILNGSLDYTYWSSPVTGETIENAFAIVPANRRYYFDANNFVDLQAEVGNTGVYNPGQDDIDDDANAWQLATGVMTPGVGYAATPSTFGPFPAAQQFTFVGPLNNGIYQPAIVNNSGGAYNDWNFIGNPYPSAVDASKFFSTNAGIVDAVYLWSQATPLNANAQGNEGFNFSTADYAVLSASGVNTAGGSGVIPDNFIPSGQGFFVEALGGANVTFNNSMRDTGNNTQFFRNTNPSSGSGSRNVLWLDLTSDNGVYNQIAMAHLVGATDGNDGTFYDVKRNGSSQSYARLYSTIENSDDEFVIQGRSNLSLDINEIINLGFNTIIESPTIFTISIAQFEGDFYTDNDIYLRDNLLNTIHNLKESDYTFTSEIGAFNERFNIVFNAQVLSIDENNINESQLSISELSNGEVKFTVNSNHYITNVQIIDLVGRTIYNLKGEDSTEIYNLDNLNKSAYIARVTLSNGQTISKKAIKRL</sequence>
<proteinExistence type="predicted"/>
<dbReference type="RefSeq" id="WP_224477187.1">
    <property type="nucleotide sequence ID" value="NZ_JAIUJS010000002.1"/>
</dbReference>
<protein>
    <recommendedName>
        <fullName evidence="3">Por secretion system C-terminal sorting domain-containing protein</fullName>
    </recommendedName>
</protein>
<gene>
    <name evidence="1" type="ORF">LBV24_03375</name>
</gene>
<evidence type="ECO:0008006" key="3">
    <source>
        <dbReference type="Google" id="ProtNLM"/>
    </source>
</evidence>
<evidence type="ECO:0000313" key="1">
    <source>
        <dbReference type="EMBL" id="MCA0152243.1"/>
    </source>
</evidence>